<comment type="caution">
    <text evidence="3">The sequence shown here is derived from an EMBL/GenBank/DDBJ whole genome shotgun (WGS) entry which is preliminary data.</text>
</comment>
<dbReference type="GO" id="GO:0008374">
    <property type="term" value="F:O-acyltransferase activity"/>
    <property type="evidence" value="ECO:0007669"/>
    <property type="project" value="TreeGrafter"/>
</dbReference>
<evidence type="ECO:0000313" key="3">
    <source>
        <dbReference type="EMBL" id="EMA70647.1"/>
    </source>
</evidence>
<dbReference type="SUPFAM" id="SSF51161">
    <property type="entry name" value="Trimeric LpxA-like enzymes"/>
    <property type="match status" value="1"/>
</dbReference>
<gene>
    <name evidence="3" type="ORF">C461_00122</name>
</gene>
<dbReference type="EMBL" id="AOJI01000002">
    <property type="protein sequence ID" value="EMA70647.1"/>
    <property type="molecule type" value="Genomic_DNA"/>
</dbReference>
<keyword evidence="2 3" id="KW-0808">Transferase</keyword>
<keyword evidence="4" id="KW-1185">Reference proteome</keyword>
<evidence type="ECO:0000256" key="1">
    <source>
        <dbReference type="ARBA" id="ARBA00007274"/>
    </source>
</evidence>
<dbReference type="AlphaFoldDB" id="M0PKU1"/>
<dbReference type="InterPro" id="IPR001451">
    <property type="entry name" value="Hexapep"/>
</dbReference>
<dbReference type="PATRIC" id="fig|1230454.4.peg.25"/>
<dbReference type="GO" id="GO:0005829">
    <property type="term" value="C:cytosol"/>
    <property type="evidence" value="ECO:0007669"/>
    <property type="project" value="TreeGrafter"/>
</dbReference>
<dbReference type="STRING" id="1230454.C461_00122"/>
<dbReference type="CDD" id="cd04647">
    <property type="entry name" value="LbH_MAT_like"/>
    <property type="match status" value="1"/>
</dbReference>
<evidence type="ECO:0000313" key="4">
    <source>
        <dbReference type="Proteomes" id="UP000011575"/>
    </source>
</evidence>
<accession>M0PKU1</accession>
<dbReference type="PANTHER" id="PTHR23416:SF23">
    <property type="entry name" value="ACETYLTRANSFERASE C18B11.09C-RELATED"/>
    <property type="match status" value="1"/>
</dbReference>
<dbReference type="InterPro" id="IPR011004">
    <property type="entry name" value="Trimer_LpxA-like_sf"/>
</dbReference>
<evidence type="ECO:0000256" key="2">
    <source>
        <dbReference type="ARBA" id="ARBA00022679"/>
    </source>
</evidence>
<dbReference type="PROSITE" id="PS00101">
    <property type="entry name" value="HEXAPEP_TRANSFERASES"/>
    <property type="match status" value="1"/>
</dbReference>
<dbReference type="Gene3D" id="2.160.10.10">
    <property type="entry name" value="Hexapeptide repeat proteins"/>
    <property type="match status" value="1"/>
</dbReference>
<sequence length="230" mass="25110">MCTDVIRRIERALASNPVTEAILFNGVTGSLGRLLESARYRREYDRYRERYDIHPEFRFNGPGITMYGDGTIDLGAGSYIGRHSRIQAKDGRRVRIGDNTAVSHFVFCYTKNWAADQDMSALDQDMSVATSPKDALAVSEGDTIVGDDCWIGAFVFLTEGVSIGDNTVVGANAVVTDSLPPHAIAAGTPARVQKFKSYLTDEEKRELAAAHADVLSATLAEAYLHADRSS</sequence>
<dbReference type="PANTHER" id="PTHR23416">
    <property type="entry name" value="SIALIC ACID SYNTHASE-RELATED"/>
    <property type="match status" value="1"/>
</dbReference>
<proteinExistence type="inferred from homology"/>
<reference evidence="3 4" key="1">
    <citation type="journal article" date="2014" name="PLoS Genet.">
        <title>Phylogenetically driven sequencing of extremely halophilic archaea reveals strategies for static and dynamic osmo-response.</title>
        <authorList>
            <person name="Becker E.A."/>
            <person name="Seitzer P.M."/>
            <person name="Tritt A."/>
            <person name="Larsen D."/>
            <person name="Krusor M."/>
            <person name="Yao A.I."/>
            <person name="Wu D."/>
            <person name="Madern D."/>
            <person name="Eisen J.A."/>
            <person name="Darling A.E."/>
            <person name="Facciotti M.T."/>
        </authorList>
    </citation>
    <scope>NUCLEOTIDE SEQUENCE [LARGE SCALE GENOMIC DNA]</scope>
    <source>
        <strain evidence="3 4">JCM 13560</strain>
    </source>
</reference>
<dbReference type="InterPro" id="IPR018357">
    <property type="entry name" value="Hexapep_transf_CS"/>
</dbReference>
<dbReference type="Proteomes" id="UP000011575">
    <property type="component" value="Unassembled WGS sequence"/>
</dbReference>
<dbReference type="Pfam" id="PF00132">
    <property type="entry name" value="Hexapep"/>
    <property type="match status" value="1"/>
</dbReference>
<protein>
    <submittedName>
        <fullName evidence="3">Acetyltransferase</fullName>
    </submittedName>
</protein>
<comment type="similarity">
    <text evidence="1">Belongs to the transferase hexapeptide repeat family.</text>
</comment>
<name>M0PKU1_9EURY</name>
<organism evidence="3 4">
    <name type="scientific">Halorubrum aidingense JCM 13560</name>
    <dbReference type="NCBI Taxonomy" id="1230454"/>
    <lineage>
        <taxon>Archaea</taxon>
        <taxon>Methanobacteriati</taxon>
        <taxon>Methanobacteriota</taxon>
        <taxon>Stenosarchaea group</taxon>
        <taxon>Halobacteria</taxon>
        <taxon>Halobacteriales</taxon>
        <taxon>Haloferacaceae</taxon>
        <taxon>Halorubrum</taxon>
    </lineage>
</organism>
<dbReference type="InterPro" id="IPR051159">
    <property type="entry name" value="Hexapeptide_acetyltransf"/>
</dbReference>